<evidence type="ECO:0000256" key="11">
    <source>
        <dbReference type="ARBA" id="ARBA00023027"/>
    </source>
</evidence>
<dbReference type="SUPFAM" id="SSF63380">
    <property type="entry name" value="Riboflavin synthase domain-like"/>
    <property type="match status" value="1"/>
</dbReference>
<feature type="transmembrane region" description="Helical" evidence="20">
    <location>
        <begin position="6"/>
        <end position="24"/>
    </location>
</feature>
<sequence length="277" mass="30661">MDNNVVVFTAILVVVSIAAYILLFGNSDRKVLKKDEFQPFPLIQRTQLTHNTAIFRFGLPRPTDVLGLPIGQHISIAASIGGKEVLRSYTPTSTDDAKGYFDLLIKVYEQGNITKYVDNLKLGESIRVRGPKGNFTYTPNMVKELNMIAGGTGITPMYQIITAIARNPEDRTQVNLIYGNQKEEDILLREELESISVLNPNIKIFQTLDVPPANWEGGVGFVTVEMMRKVLSEASDSNKLLICGPPPMVSSCKKNALLLGYPKAKPVTKLADQVFVF</sequence>
<name>A0A1B2JD84_PICPA</name>
<dbReference type="PANTHER" id="PTHR19370:SF184">
    <property type="entry name" value="NADH-CYTOCHROME B5 REDUCTASE-LIKE"/>
    <property type="match status" value="1"/>
</dbReference>
<evidence type="ECO:0000256" key="10">
    <source>
        <dbReference type="ARBA" id="ARBA00023002"/>
    </source>
</evidence>
<dbReference type="InterPro" id="IPR017927">
    <property type="entry name" value="FAD-bd_FR_type"/>
</dbReference>
<dbReference type="OrthoDB" id="432685at2759"/>
<keyword evidence="6 20" id="KW-0812">Transmembrane</keyword>
<comment type="subcellular location">
    <subcellularLocation>
        <location evidence="2">Mitochondrion outer membrane</location>
        <topology evidence="2">Single-pass membrane protein</topology>
    </subcellularLocation>
</comment>
<dbReference type="Gene3D" id="2.40.30.10">
    <property type="entry name" value="Translation factors"/>
    <property type="match status" value="1"/>
</dbReference>
<evidence type="ECO:0000256" key="16">
    <source>
        <dbReference type="ARBA" id="ARBA00047682"/>
    </source>
</evidence>
<dbReference type="PROSITE" id="PS51384">
    <property type="entry name" value="FAD_FR"/>
    <property type="match status" value="1"/>
</dbReference>
<evidence type="ECO:0000256" key="13">
    <source>
        <dbReference type="ARBA" id="ARBA00023136"/>
    </source>
</evidence>
<feature type="binding site" evidence="18">
    <location>
        <position position="155"/>
    </location>
    <ligand>
        <name>FAD</name>
        <dbReference type="ChEBI" id="CHEBI:57692"/>
    </ligand>
</feature>
<dbReference type="PRINTS" id="PR00371">
    <property type="entry name" value="FPNCR"/>
</dbReference>
<evidence type="ECO:0000256" key="12">
    <source>
        <dbReference type="ARBA" id="ARBA00023128"/>
    </source>
</evidence>
<evidence type="ECO:0000256" key="20">
    <source>
        <dbReference type="SAM" id="Phobius"/>
    </source>
</evidence>
<dbReference type="SUPFAM" id="SSF52343">
    <property type="entry name" value="Ferredoxin reductase-like, C-terminal NADP-linked domain"/>
    <property type="match status" value="1"/>
</dbReference>
<comment type="pathway">
    <text evidence="3">Protein modification; peptidyl-diphthamide biosynthesis.</text>
</comment>
<feature type="binding site" evidence="18">
    <location>
        <position position="113"/>
    </location>
    <ligand>
        <name>FAD</name>
        <dbReference type="ChEBI" id="CHEBI:57692"/>
    </ligand>
</feature>
<evidence type="ECO:0000256" key="8">
    <source>
        <dbReference type="ARBA" id="ARBA00022827"/>
    </source>
</evidence>
<accession>A0A1B2JD84</accession>
<evidence type="ECO:0000256" key="17">
    <source>
        <dbReference type="ARBA" id="ARBA00049138"/>
    </source>
</evidence>
<dbReference type="EC" id="1.6.2.2" evidence="19"/>
<keyword evidence="23" id="KW-1185">Reference proteome</keyword>
<evidence type="ECO:0000313" key="23">
    <source>
        <dbReference type="Proteomes" id="UP000094565"/>
    </source>
</evidence>
<evidence type="ECO:0000313" key="22">
    <source>
        <dbReference type="EMBL" id="ANZ75932.1"/>
    </source>
</evidence>
<dbReference type="InterPro" id="IPR017938">
    <property type="entry name" value="Riboflavin_synthase-like_b-brl"/>
</dbReference>
<dbReference type="PRINTS" id="PR00406">
    <property type="entry name" value="CYTB5RDTASE"/>
</dbReference>
<evidence type="ECO:0000256" key="4">
    <source>
        <dbReference type="ARBA" id="ARBA00006105"/>
    </source>
</evidence>
<evidence type="ECO:0000259" key="21">
    <source>
        <dbReference type="PROSITE" id="PS51384"/>
    </source>
</evidence>
<feature type="binding site" evidence="18">
    <location>
        <position position="104"/>
    </location>
    <ligand>
        <name>FAD</name>
        <dbReference type="ChEBI" id="CHEBI:57692"/>
    </ligand>
</feature>
<dbReference type="CDD" id="cd06183">
    <property type="entry name" value="cyt_b5_reduct_like"/>
    <property type="match status" value="1"/>
</dbReference>
<evidence type="ECO:0000256" key="2">
    <source>
        <dbReference type="ARBA" id="ARBA00004572"/>
    </source>
</evidence>
<evidence type="ECO:0000256" key="6">
    <source>
        <dbReference type="ARBA" id="ARBA00022692"/>
    </source>
</evidence>
<comment type="function">
    <text evidence="14">NADH-dependent reductase for DPH3 and cytochrome b5. Required for the first step of diphthamide biosynthesis, a post-translational modification of histidine which occurs in elongation factor 2. DPH1 and DPH2 transfer a 3-amino-3-carboxypropyl (ACP) group from S-adenosyl-L-methionine (SAM) to a histidine residue, the reaction is assisted by a reduction system comprising DPH3 and a NADH-dependent reductase, predominantly CBR1. By reducing DPH3, also involved in the formation of the tRNA wobble base modification mcm5s 2U (5-methoxycarbonylmethyl-2-thiouridine), mediated by the elongator complex. The cytochrome b5/NADH cytochrome b5 reductase electron transfer system supports the catalytic activity of several sterol biosynthetic enzymes.</text>
</comment>
<keyword evidence="7" id="KW-1000">Mitochondrion outer membrane</keyword>
<keyword evidence="13 20" id="KW-0472">Membrane</keyword>
<keyword evidence="11 19" id="KW-0520">NAD</keyword>
<organism evidence="22 23">
    <name type="scientific">Komagataella pastoris</name>
    <name type="common">Yeast</name>
    <name type="synonym">Pichia pastoris</name>
    <dbReference type="NCBI Taxonomy" id="4922"/>
    <lineage>
        <taxon>Eukaryota</taxon>
        <taxon>Fungi</taxon>
        <taxon>Dikarya</taxon>
        <taxon>Ascomycota</taxon>
        <taxon>Saccharomycotina</taxon>
        <taxon>Pichiomycetes</taxon>
        <taxon>Pichiales</taxon>
        <taxon>Pichiaceae</taxon>
        <taxon>Komagataella</taxon>
    </lineage>
</organism>
<keyword evidence="10 19" id="KW-0560">Oxidoreductase</keyword>
<evidence type="ECO:0000256" key="19">
    <source>
        <dbReference type="RuleBase" id="RU361226"/>
    </source>
</evidence>
<dbReference type="GO" id="GO:0090524">
    <property type="term" value="F:cytochrome-b5 reductase activity, acting on NADH"/>
    <property type="evidence" value="ECO:0007669"/>
    <property type="project" value="UniProtKB-EC"/>
</dbReference>
<dbReference type="GO" id="GO:0005783">
    <property type="term" value="C:endoplasmic reticulum"/>
    <property type="evidence" value="ECO:0007669"/>
    <property type="project" value="TreeGrafter"/>
</dbReference>
<comment type="cofactor">
    <cofactor evidence="1 18 19">
        <name>FAD</name>
        <dbReference type="ChEBI" id="CHEBI:57692"/>
    </cofactor>
</comment>
<protein>
    <recommendedName>
        <fullName evidence="19">NADH-cytochrome b5 reductase</fullName>
        <ecNumber evidence="19">1.6.2.2</ecNumber>
    </recommendedName>
</protein>
<dbReference type="AlphaFoldDB" id="A0A1B2JD84"/>
<comment type="similarity">
    <text evidence="4 19">Belongs to the flavoprotein pyridine nucleotide cytochrome reductase family.</text>
</comment>
<feature type="binding site" evidence="18">
    <location>
        <position position="87"/>
    </location>
    <ligand>
        <name>FAD</name>
        <dbReference type="ChEBI" id="CHEBI:57692"/>
    </ligand>
</feature>
<dbReference type="FunFam" id="3.40.50.80:FF:000019">
    <property type="entry name" value="NADH-cytochrome b5 reductase"/>
    <property type="match status" value="1"/>
</dbReference>
<comment type="subunit">
    <text evidence="15">Monomer. Component of the 2-(3-amino-3-carboxypropyl)histidine synthase complex composed of DPH1, DPH2, DPH3 and a NADH-dependent reductase, predominantly CBR1.</text>
</comment>
<dbReference type="InterPro" id="IPR001433">
    <property type="entry name" value="OxRdtase_FAD/NAD-bd"/>
</dbReference>
<keyword evidence="5 18" id="KW-0285">Flavoprotein</keyword>
<evidence type="ECO:0000256" key="7">
    <source>
        <dbReference type="ARBA" id="ARBA00022787"/>
    </source>
</evidence>
<evidence type="ECO:0000256" key="3">
    <source>
        <dbReference type="ARBA" id="ARBA00005156"/>
    </source>
</evidence>
<evidence type="ECO:0000256" key="5">
    <source>
        <dbReference type="ARBA" id="ARBA00022630"/>
    </source>
</evidence>
<dbReference type="PANTHER" id="PTHR19370">
    <property type="entry name" value="NADH-CYTOCHROME B5 REDUCTASE"/>
    <property type="match status" value="1"/>
</dbReference>
<dbReference type="Proteomes" id="UP000094565">
    <property type="component" value="Chromosome 2"/>
</dbReference>
<dbReference type="FunFam" id="2.40.30.10:FF:000032">
    <property type="entry name" value="NADH-cytochrome b5 reductase"/>
    <property type="match status" value="1"/>
</dbReference>
<evidence type="ECO:0000256" key="14">
    <source>
        <dbReference type="ARBA" id="ARBA00037104"/>
    </source>
</evidence>
<proteinExistence type="inferred from homology"/>
<evidence type="ECO:0000256" key="1">
    <source>
        <dbReference type="ARBA" id="ARBA00001974"/>
    </source>
</evidence>
<dbReference type="Pfam" id="PF00175">
    <property type="entry name" value="NAD_binding_1"/>
    <property type="match status" value="1"/>
</dbReference>
<dbReference type="GO" id="GO:0005886">
    <property type="term" value="C:plasma membrane"/>
    <property type="evidence" value="ECO:0007669"/>
    <property type="project" value="TreeGrafter"/>
</dbReference>
<evidence type="ECO:0000256" key="18">
    <source>
        <dbReference type="PIRSR" id="PIRSR601834-1"/>
    </source>
</evidence>
<dbReference type="Pfam" id="PF00970">
    <property type="entry name" value="FAD_binding_6"/>
    <property type="match status" value="1"/>
</dbReference>
<evidence type="ECO:0000256" key="15">
    <source>
        <dbReference type="ARBA" id="ARBA00038836"/>
    </source>
</evidence>
<keyword evidence="9 20" id="KW-1133">Transmembrane helix</keyword>
<evidence type="ECO:0000256" key="9">
    <source>
        <dbReference type="ARBA" id="ARBA00022989"/>
    </source>
</evidence>
<dbReference type="GO" id="GO:0005741">
    <property type="term" value="C:mitochondrial outer membrane"/>
    <property type="evidence" value="ECO:0007669"/>
    <property type="project" value="UniProtKB-SubCell"/>
</dbReference>
<keyword evidence="12" id="KW-0496">Mitochondrion</keyword>
<dbReference type="InterPro" id="IPR001709">
    <property type="entry name" value="Flavoprot_Pyr_Nucl_cyt_Rdtase"/>
</dbReference>
<dbReference type="InterPro" id="IPR039261">
    <property type="entry name" value="FNR_nucleotide-bd"/>
</dbReference>
<dbReference type="InterPro" id="IPR008333">
    <property type="entry name" value="Cbr1-like_FAD-bd_dom"/>
</dbReference>
<feature type="binding site" evidence="18">
    <location>
        <position position="106"/>
    </location>
    <ligand>
        <name>FAD</name>
        <dbReference type="ChEBI" id="CHEBI:57692"/>
    </ligand>
</feature>
<gene>
    <name evidence="22" type="primary">CBR1</name>
    <name evidence="22" type="ORF">ATY40_BA7503169</name>
</gene>
<dbReference type="InterPro" id="IPR001834">
    <property type="entry name" value="CBR-like"/>
</dbReference>
<feature type="binding site" evidence="18">
    <location>
        <position position="89"/>
    </location>
    <ligand>
        <name>FAD</name>
        <dbReference type="ChEBI" id="CHEBI:57692"/>
    </ligand>
</feature>
<dbReference type="Gene3D" id="3.40.50.80">
    <property type="entry name" value="Nucleotide-binding domain of ferredoxin-NADP reductase (FNR) module"/>
    <property type="match status" value="1"/>
</dbReference>
<keyword evidence="8 18" id="KW-0274">FAD</keyword>
<comment type="catalytic activity">
    <reaction evidence="17">
        <text>2 Fe(3+)-[Dph3] + NADH = 2 Fe(2+)-[Dph3] + NAD(+) + H(+)</text>
        <dbReference type="Rhea" id="RHEA:71231"/>
        <dbReference type="Rhea" id="RHEA-COMP:18002"/>
        <dbReference type="Rhea" id="RHEA-COMP:18003"/>
        <dbReference type="ChEBI" id="CHEBI:15378"/>
        <dbReference type="ChEBI" id="CHEBI:29033"/>
        <dbReference type="ChEBI" id="CHEBI:29034"/>
        <dbReference type="ChEBI" id="CHEBI:57540"/>
        <dbReference type="ChEBI" id="CHEBI:57945"/>
        <dbReference type="ChEBI" id="CHEBI:83228"/>
    </reaction>
    <physiologicalReaction direction="left-to-right" evidence="17">
        <dbReference type="Rhea" id="RHEA:71232"/>
    </physiologicalReaction>
</comment>
<reference evidence="22 23" key="1">
    <citation type="submission" date="2016-02" db="EMBL/GenBank/DDBJ databases">
        <title>Comparative genomic and transcriptomic foundation for Pichia pastoris.</title>
        <authorList>
            <person name="Love K.R."/>
            <person name="Shah K.A."/>
            <person name="Whittaker C.A."/>
            <person name="Wu J."/>
            <person name="Bartlett M.C."/>
            <person name="Ma D."/>
            <person name="Leeson R.L."/>
            <person name="Priest M."/>
            <person name="Young S.K."/>
            <person name="Love J.C."/>
        </authorList>
    </citation>
    <scope>NUCLEOTIDE SEQUENCE [LARGE SCALE GENOMIC DNA]</scope>
    <source>
        <strain evidence="22 23">ATCC 28485</strain>
    </source>
</reference>
<dbReference type="EMBL" id="CP014585">
    <property type="protein sequence ID" value="ANZ75932.1"/>
    <property type="molecule type" value="Genomic_DNA"/>
</dbReference>
<feature type="domain" description="FAD-binding FR-type" evidence="21">
    <location>
        <begin position="35"/>
        <end position="138"/>
    </location>
</feature>
<comment type="catalytic activity">
    <reaction evidence="16 19">
        <text>2 Fe(III)-[cytochrome b5] + NADH = 2 Fe(II)-[cytochrome b5] + NAD(+) + H(+)</text>
        <dbReference type="Rhea" id="RHEA:46680"/>
        <dbReference type="Rhea" id="RHEA-COMP:10438"/>
        <dbReference type="Rhea" id="RHEA-COMP:10439"/>
        <dbReference type="ChEBI" id="CHEBI:15378"/>
        <dbReference type="ChEBI" id="CHEBI:29033"/>
        <dbReference type="ChEBI" id="CHEBI:29034"/>
        <dbReference type="ChEBI" id="CHEBI:57540"/>
        <dbReference type="ChEBI" id="CHEBI:57945"/>
        <dbReference type="EC" id="1.6.2.2"/>
    </reaction>
</comment>